<dbReference type="GO" id="GO:0046872">
    <property type="term" value="F:metal ion binding"/>
    <property type="evidence" value="ECO:0007669"/>
    <property type="project" value="UniProtKB-KW"/>
</dbReference>
<name>A0A8H7W8T8_9HELO</name>
<dbReference type="InterPro" id="IPR041756">
    <property type="entry name" value="M28_SGAP-like"/>
</dbReference>
<dbReference type="CDD" id="cd02130">
    <property type="entry name" value="PA_ScAPY_like"/>
    <property type="match status" value="1"/>
</dbReference>
<reference evidence="14" key="1">
    <citation type="submission" date="2021-02" db="EMBL/GenBank/DDBJ databases">
        <title>Genome sequence Cadophora malorum strain M34.</title>
        <authorList>
            <person name="Stefanovic E."/>
            <person name="Vu D."/>
            <person name="Scully C."/>
            <person name="Dijksterhuis J."/>
            <person name="Roader J."/>
            <person name="Houbraken J."/>
        </authorList>
    </citation>
    <scope>NUCLEOTIDE SEQUENCE</scope>
    <source>
        <strain evidence="14">M34</strain>
    </source>
</reference>
<accession>A0A8H7W8T8</accession>
<dbReference type="EMBL" id="JAFJYH010000183">
    <property type="protein sequence ID" value="KAG4416533.1"/>
    <property type="molecule type" value="Genomic_DNA"/>
</dbReference>
<dbReference type="InterPro" id="IPR045175">
    <property type="entry name" value="M28_fam"/>
</dbReference>
<evidence type="ECO:0000256" key="1">
    <source>
        <dbReference type="ARBA" id="ARBA00001947"/>
    </source>
</evidence>
<feature type="domain" description="PA" evidence="12">
    <location>
        <begin position="147"/>
        <end position="232"/>
    </location>
</feature>
<keyword evidence="9 10" id="KW-0862">Zinc</keyword>
<evidence type="ECO:0000256" key="9">
    <source>
        <dbReference type="ARBA" id="ARBA00022833"/>
    </source>
</evidence>
<gene>
    <name evidence="14" type="ORF">IFR04_010327</name>
</gene>
<evidence type="ECO:0000256" key="10">
    <source>
        <dbReference type="RuleBase" id="RU361240"/>
    </source>
</evidence>
<dbReference type="CDD" id="cd03876">
    <property type="entry name" value="M28_SGAP_like"/>
    <property type="match status" value="1"/>
</dbReference>
<dbReference type="PANTHER" id="PTHR12147:SF26">
    <property type="entry name" value="PEPTIDASE M28 DOMAIN-CONTAINING PROTEIN"/>
    <property type="match status" value="1"/>
</dbReference>
<dbReference type="FunFam" id="3.40.630.10:FF:000054">
    <property type="entry name" value="Peptide hydrolase"/>
    <property type="match status" value="1"/>
</dbReference>
<comment type="similarity">
    <text evidence="3">Belongs to the peptidase M28 family. M28A subfamily.</text>
</comment>
<dbReference type="GO" id="GO:0006508">
    <property type="term" value="P:proteolysis"/>
    <property type="evidence" value="ECO:0007669"/>
    <property type="project" value="UniProtKB-KW"/>
</dbReference>
<keyword evidence="15" id="KW-1185">Reference proteome</keyword>
<evidence type="ECO:0000256" key="7">
    <source>
        <dbReference type="ARBA" id="ARBA00022729"/>
    </source>
</evidence>
<keyword evidence="6 10" id="KW-0479">Metal-binding</keyword>
<keyword evidence="5 10" id="KW-0645">Protease</keyword>
<dbReference type="EC" id="3.4.-.-" evidence="10"/>
<organism evidence="14 15">
    <name type="scientific">Cadophora malorum</name>
    <dbReference type="NCBI Taxonomy" id="108018"/>
    <lineage>
        <taxon>Eukaryota</taxon>
        <taxon>Fungi</taxon>
        <taxon>Dikarya</taxon>
        <taxon>Ascomycota</taxon>
        <taxon>Pezizomycotina</taxon>
        <taxon>Leotiomycetes</taxon>
        <taxon>Helotiales</taxon>
        <taxon>Ploettnerulaceae</taxon>
        <taxon>Cadophora</taxon>
    </lineage>
</organism>
<evidence type="ECO:0000256" key="2">
    <source>
        <dbReference type="ARBA" id="ARBA00005634"/>
    </source>
</evidence>
<evidence type="ECO:0000256" key="3">
    <source>
        <dbReference type="ARBA" id="ARBA00005957"/>
    </source>
</evidence>
<evidence type="ECO:0000256" key="6">
    <source>
        <dbReference type="ARBA" id="ARBA00022723"/>
    </source>
</evidence>
<comment type="caution">
    <text evidence="14">The sequence shown here is derived from an EMBL/GenBank/DDBJ whole genome shotgun (WGS) entry which is preliminary data.</text>
</comment>
<feature type="compositionally biased region" description="Basic and acidic residues" evidence="11">
    <location>
        <begin position="500"/>
        <end position="509"/>
    </location>
</feature>
<dbReference type="InterPro" id="IPR046450">
    <property type="entry name" value="PA_dom_sf"/>
</dbReference>
<dbReference type="Gene3D" id="3.40.630.10">
    <property type="entry name" value="Zn peptidases"/>
    <property type="match status" value="1"/>
</dbReference>
<evidence type="ECO:0000256" key="8">
    <source>
        <dbReference type="ARBA" id="ARBA00022801"/>
    </source>
</evidence>
<dbReference type="PANTHER" id="PTHR12147">
    <property type="entry name" value="METALLOPEPTIDASE M28 FAMILY MEMBER"/>
    <property type="match status" value="1"/>
</dbReference>
<evidence type="ECO:0000259" key="12">
    <source>
        <dbReference type="Pfam" id="PF02225"/>
    </source>
</evidence>
<evidence type="ECO:0000256" key="4">
    <source>
        <dbReference type="ARBA" id="ARBA00022438"/>
    </source>
</evidence>
<feature type="domain" description="Peptidase M28" evidence="13">
    <location>
        <begin position="256"/>
        <end position="471"/>
    </location>
</feature>
<dbReference type="Pfam" id="PF02225">
    <property type="entry name" value="PA"/>
    <property type="match status" value="1"/>
</dbReference>
<evidence type="ECO:0000313" key="14">
    <source>
        <dbReference type="EMBL" id="KAG4416533.1"/>
    </source>
</evidence>
<protein>
    <recommendedName>
        <fullName evidence="10">Peptide hydrolase</fullName>
        <ecNumber evidence="10">3.4.-.-</ecNumber>
    </recommendedName>
</protein>
<dbReference type="AlphaFoldDB" id="A0A8H7W8T8"/>
<keyword evidence="4" id="KW-0031">Aminopeptidase</keyword>
<proteinExistence type="inferred from homology"/>
<sequence length="523" mass="55620">MKFQLLAASVAALSSVVSAEEALEPRALPLVQSVRASIFPSYMRYLQAELTSLQNQLRRVLLRSELLAKARTLEGFAYATPQRNRQIFTPGHKATYEWLYESIKKLSDYYTVEYHEFLTQSASATVAVDGANIVAEPLTFTPNGKPTGTVVVVPNLGCDAADYAGLDLTGKVALISRGTCNFSVKTLFAGSAGAVGTIIYNNADSALGGTLGGENPEFIPTVMISRVDGLALVSSSQTATKTAALDVLVTELPTYNVIAQTKGGDQNNVLLAGAHSDSVKAGPGINDNGSGTIALLEIAQQLTKFSTKNAIRFAWWSAEEVGLVGSTKYVESLSPEELAKITLYLNFDMLASPNYVYAIYDGDGSAFNISGPPGSAAAEKLFEDYFTNDAGLNHVPTAFNSRSDYAAFAAAGVPVGGLFTGAEVLKTPLEQQLFGGQAGVAYDVNYHAAGDNVSNCNVGAWIQNSKAIAHAVATYGVSFESLGIGKREERVQKRSMWKQEVPREEDHSSHHVGGGCSHSVELA</sequence>
<comment type="cofactor">
    <cofactor evidence="1">
        <name>Zn(2+)</name>
        <dbReference type="ChEBI" id="CHEBI:29105"/>
    </cofactor>
</comment>
<dbReference type="SUPFAM" id="SSF52025">
    <property type="entry name" value="PA domain"/>
    <property type="match status" value="1"/>
</dbReference>
<evidence type="ECO:0000256" key="5">
    <source>
        <dbReference type="ARBA" id="ARBA00022670"/>
    </source>
</evidence>
<dbReference type="Gene3D" id="3.50.30.30">
    <property type="match status" value="1"/>
</dbReference>
<feature type="signal peptide" evidence="10">
    <location>
        <begin position="1"/>
        <end position="19"/>
    </location>
</feature>
<keyword evidence="8 10" id="KW-0378">Hydrolase</keyword>
<evidence type="ECO:0000313" key="15">
    <source>
        <dbReference type="Proteomes" id="UP000664132"/>
    </source>
</evidence>
<dbReference type="OrthoDB" id="10013407at2759"/>
<feature type="region of interest" description="Disordered" evidence="11">
    <location>
        <begin position="499"/>
        <end position="523"/>
    </location>
</feature>
<dbReference type="SUPFAM" id="SSF53187">
    <property type="entry name" value="Zn-dependent exopeptidases"/>
    <property type="match status" value="1"/>
</dbReference>
<dbReference type="GO" id="GO:0004177">
    <property type="term" value="F:aminopeptidase activity"/>
    <property type="evidence" value="ECO:0007669"/>
    <property type="project" value="UniProtKB-KW"/>
</dbReference>
<feature type="chain" id="PRO_5034842412" description="Peptide hydrolase" evidence="10">
    <location>
        <begin position="20"/>
        <end position="523"/>
    </location>
</feature>
<dbReference type="Proteomes" id="UP000664132">
    <property type="component" value="Unassembled WGS sequence"/>
</dbReference>
<keyword evidence="7 10" id="KW-0732">Signal</keyword>
<evidence type="ECO:0000259" key="13">
    <source>
        <dbReference type="Pfam" id="PF04389"/>
    </source>
</evidence>
<dbReference type="InterPro" id="IPR003137">
    <property type="entry name" value="PA_domain"/>
</dbReference>
<evidence type="ECO:0000256" key="11">
    <source>
        <dbReference type="SAM" id="MobiDB-lite"/>
    </source>
</evidence>
<dbReference type="InterPro" id="IPR007484">
    <property type="entry name" value="Peptidase_M28"/>
</dbReference>
<dbReference type="GO" id="GO:0008235">
    <property type="term" value="F:metalloexopeptidase activity"/>
    <property type="evidence" value="ECO:0007669"/>
    <property type="project" value="InterPro"/>
</dbReference>
<dbReference type="Pfam" id="PF04389">
    <property type="entry name" value="Peptidase_M28"/>
    <property type="match status" value="1"/>
</dbReference>
<comment type="similarity">
    <text evidence="2">Belongs to the peptidase M28 family. M28B subfamily.</text>
</comment>